<name>A0A9Q0XJ40_9SAUR</name>
<proteinExistence type="predicted"/>
<evidence type="ECO:0000313" key="1">
    <source>
        <dbReference type="EMBL" id="KAJ7316526.1"/>
    </source>
</evidence>
<feature type="non-terminal residue" evidence="1">
    <location>
        <position position="1"/>
    </location>
</feature>
<gene>
    <name evidence="1" type="ORF">JRQ81_002688</name>
</gene>
<dbReference type="EMBL" id="JAPFRF010000011">
    <property type="protein sequence ID" value="KAJ7316526.1"/>
    <property type="molecule type" value="Genomic_DNA"/>
</dbReference>
<protein>
    <submittedName>
        <fullName evidence="1">Uncharacterized protein</fullName>
    </submittedName>
</protein>
<dbReference type="AlphaFoldDB" id="A0A9Q0XJ40"/>
<dbReference type="Proteomes" id="UP001142489">
    <property type="component" value="Unassembled WGS sequence"/>
</dbReference>
<comment type="caution">
    <text evidence="1">The sequence shown here is derived from an EMBL/GenBank/DDBJ whole genome shotgun (WGS) entry which is preliminary data.</text>
</comment>
<reference evidence="1" key="1">
    <citation type="journal article" date="2023" name="DNA Res.">
        <title>Chromosome-level genome assembly of Phrynocephalus forsythii using third-generation DNA sequencing and Hi-C analysis.</title>
        <authorList>
            <person name="Qi Y."/>
            <person name="Zhao W."/>
            <person name="Zhao Y."/>
            <person name="Niu C."/>
            <person name="Cao S."/>
            <person name="Zhang Y."/>
        </authorList>
    </citation>
    <scope>NUCLEOTIDE SEQUENCE</scope>
    <source>
        <tissue evidence="1">Muscle</tissue>
    </source>
</reference>
<keyword evidence="2" id="KW-1185">Reference proteome</keyword>
<organism evidence="1 2">
    <name type="scientific">Phrynocephalus forsythii</name>
    <dbReference type="NCBI Taxonomy" id="171643"/>
    <lineage>
        <taxon>Eukaryota</taxon>
        <taxon>Metazoa</taxon>
        <taxon>Chordata</taxon>
        <taxon>Craniata</taxon>
        <taxon>Vertebrata</taxon>
        <taxon>Euteleostomi</taxon>
        <taxon>Lepidosauria</taxon>
        <taxon>Squamata</taxon>
        <taxon>Bifurcata</taxon>
        <taxon>Unidentata</taxon>
        <taxon>Episquamata</taxon>
        <taxon>Toxicofera</taxon>
        <taxon>Iguania</taxon>
        <taxon>Acrodonta</taxon>
        <taxon>Agamidae</taxon>
        <taxon>Agaminae</taxon>
        <taxon>Phrynocephalus</taxon>
    </lineage>
</organism>
<accession>A0A9Q0XJ40</accession>
<sequence>YSSFLTLRCRRNLTDGNSILGSALKICLILQRNHDISTKEHPGHWILQIMSDCVHNQNEKKVPLGLSAKTRKLAGDMMSSSGLKLGTKQLLTKQPHF</sequence>
<evidence type="ECO:0000313" key="2">
    <source>
        <dbReference type="Proteomes" id="UP001142489"/>
    </source>
</evidence>